<keyword evidence="1" id="KW-0812">Transmembrane</keyword>
<name>A0ABT7SWZ7_9ALTE</name>
<evidence type="ECO:0000256" key="1">
    <source>
        <dbReference type="SAM" id="Phobius"/>
    </source>
</evidence>
<comment type="caution">
    <text evidence="2">The sequence shown here is derived from an EMBL/GenBank/DDBJ whole genome shotgun (WGS) entry which is preliminary data.</text>
</comment>
<evidence type="ECO:0000313" key="3">
    <source>
        <dbReference type="Proteomes" id="UP001234343"/>
    </source>
</evidence>
<dbReference type="Pfam" id="PF19451">
    <property type="entry name" value="DUF5989"/>
    <property type="match status" value="1"/>
</dbReference>
<accession>A0ABT7SWZ7</accession>
<dbReference type="Proteomes" id="UP001234343">
    <property type="component" value="Unassembled WGS sequence"/>
</dbReference>
<dbReference type="RefSeq" id="WP_289364995.1">
    <property type="nucleotide sequence ID" value="NZ_JAUCBP010000007.1"/>
</dbReference>
<gene>
    <name evidence="2" type="ORF">QTP81_08860</name>
</gene>
<dbReference type="InterPro" id="IPR046031">
    <property type="entry name" value="DUF5989"/>
</dbReference>
<keyword evidence="1" id="KW-0472">Membrane</keyword>
<evidence type="ECO:0000313" key="2">
    <source>
        <dbReference type="EMBL" id="MDM7860705.1"/>
    </source>
</evidence>
<sequence>MVEFLQDLWAFLRVRKKMWLLPIVIILALLGGIVIATQQSSLAAFIYTLF</sequence>
<protein>
    <submittedName>
        <fullName evidence="2">DUF5989 family protein</fullName>
    </submittedName>
</protein>
<reference evidence="2 3" key="1">
    <citation type="submission" date="2023-06" db="EMBL/GenBank/DDBJ databases">
        <title>Alteromonas sp. ASW11-36 isolated from intertidal sand.</title>
        <authorList>
            <person name="Li Y."/>
        </authorList>
    </citation>
    <scope>NUCLEOTIDE SEQUENCE [LARGE SCALE GENOMIC DNA]</scope>
    <source>
        <strain evidence="2 3">ASW11-36</strain>
    </source>
</reference>
<feature type="transmembrane region" description="Helical" evidence="1">
    <location>
        <begin position="20"/>
        <end position="47"/>
    </location>
</feature>
<organism evidence="2 3">
    <name type="scientific">Alteromonas arenosi</name>
    <dbReference type="NCBI Taxonomy" id="3055817"/>
    <lineage>
        <taxon>Bacteria</taxon>
        <taxon>Pseudomonadati</taxon>
        <taxon>Pseudomonadota</taxon>
        <taxon>Gammaproteobacteria</taxon>
        <taxon>Alteromonadales</taxon>
        <taxon>Alteromonadaceae</taxon>
        <taxon>Alteromonas/Salinimonas group</taxon>
        <taxon>Alteromonas</taxon>
    </lineage>
</organism>
<keyword evidence="3" id="KW-1185">Reference proteome</keyword>
<proteinExistence type="predicted"/>
<keyword evidence="1" id="KW-1133">Transmembrane helix</keyword>
<dbReference type="EMBL" id="JAUCBP010000007">
    <property type="protein sequence ID" value="MDM7860705.1"/>
    <property type="molecule type" value="Genomic_DNA"/>
</dbReference>